<dbReference type="Proteomes" id="UP001497527">
    <property type="component" value="Unassembled WGS sequence"/>
</dbReference>
<evidence type="ECO:0008006" key="3">
    <source>
        <dbReference type="Google" id="ProtNLM"/>
    </source>
</evidence>
<reference evidence="1 2" key="1">
    <citation type="submission" date="2024-05" db="EMBL/GenBank/DDBJ databases">
        <authorList>
            <person name="Duchaud E."/>
        </authorList>
    </citation>
    <scope>NUCLEOTIDE SEQUENCE [LARGE SCALE GENOMIC DNA]</scope>
    <source>
        <strain evidence="1">Ena-SAMPLE-TAB-13-05-2024-13:56:06:370-140308</strain>
    </source>
</reference>
<dbReference type="RefSeq" id="WP_348718330.1">
    <property type="nucleotide sequence ID" value="NZ_CAXJIO010000015.1"/>
</dbReference>
<organism evidence="1 2">
    <name type="scientific">Tenacibaculum polynesiense</name>
    <dbReference type="NCBI Taxonomy" id="3137857"/>
    <lineage>
        <taxon>Bacteria</taxon>
        <taxon>Pseudomonadati</taxon>
        <taxon>Bacteroidota</taxon>
        <taxon>Flavobacteriia</taxon>
        <taxon>Flavobacteriales</taxon>
        <taxon>Flavobacteriaceae</taxon>
        <taxon>Tenacibaculum</taxon>
    </lineage>
</organism>
<sequence>MKNIVKVLVVAVGMITFYQCSNSKFDIAKGKVGDLTTKTTIKQLDRIFENDSLVKILSEGAKGDNYFQEDDKYHVYEKGGKHLLTIVPKEQLDSTSTIRSIEIFDDRYKTKTGLNISSNFQEINNNNKIDKVETSFTSATLFIDELNATIAIDKEELGLKGFGSQKVSIEQIPDLAKIKTFTIWFN</sequence>
<evidence type="ECO:0000313" key="1">
    <source>
        <dbReference type="EMBL" id="CAL2104076.1"/>
    </source>
</evidence>
<keyword evidence="2" id="KW-1185">Reference proteome</keyword>
<evidence type="ECO:0000313" key="2">
    <source>
        <dbReference type="Proteomes" id="UP001497527"/>
    </source>
</evidence>
<protein>
    <recommendedName>
        <fullName evidence="3">Lipoprotein</fullName>
    </recommendedName>
</protein>
<gene>
    <name evidence="1" type="ORF">T190423A01A_60013</name>
</gene>
<comment type="caution">
    <text evidence="1">The sequence shown here is derived from an EMBL/GenBank/DDBJ whole genome shotgun (WGS) entry which is preliminary data.</text>
</comment>
<accession>A0ABM9PEM4</accession>
<name>A0ABM9PEM4_9FLAO</name>
<proteinExistence type="predicted"/>
<dbReference type="EMBL" id="CAXJIO010000015">
    <property type="protein sequence ID" value="CAL2104076.1"/>
    <property type="molecule type" value="Genomic_DNA"/>
</dbReference>